<evidence type="ECO:0008006" key="3">
    <source>
        <dbReference type="Google" id="ProtNLM"/>
    </source>
</evidence>
<comment type="caution">
    <text evidence="1">The sequence shown here is derived from an EMBL/GenBank/DDBJ whole genome shotgun (WGS) entry which is preliminary data.</text>
</comment>
<organism evidence="1 2">
    <name type="scientific">Blautia parvula</name>
    <dbReference type="NCBI Taxonomy" id="2877527"/>
    <lineage>
        <taxon>Bacteria</taxon>
        <taxon>Bacillati</taxon>
        <taxon>Bacillota</taxon>
        <taxon>Clostridia</taxon>
        <taxon>Lachnospirales</taxon>
        <taxon>Lachnospiraceae</taxon>
        <taxon>Blautia</taxon>
    </lineage>
</organism>
<protein>
    <recommendedName>
        <fullName evidence="3">Bacteriocin</fullName>
    </recommendedName>
</protein>
<dbReference type="RefSeq" id="WP_145993106.1">
    <property type="nucleotide sequence ID" value="NZ_BAABZQ010000001.1"/>
</dbReference>
<dbReference type="EMBL" id="BAABZQ010000001">
    <property type="protein sequence ID" value="GAA6500997.1"/>
    <property type="molecule type" value="Genomic_DNA"/>
</dbReference>
<keyword evidence="2" id="KW-1185">Reference proteome</keyword>
<evidence type="ECO:0000313" key="2">
    <source>
        <dbReference type="Proteomes" id="UP001600941"/>
    </source>
</evidence>
<gene>
    <name evidence="1" type="ORF">K340107D12_38130</name>
</gene>
<name>A0ABQ0BWT9_9FIRM</name>
<sequence length="61" mass="6318">MLIAKEGRKNLEAKANYIDPRGGCGCATSSIKTATRDAVCVCGCKKATASKATVRTAAKNN</sequence>
<evidence type="ECO:0000313" key="1">
    <source>
        <dbReference type="EMBL" id="GAA6500997.1"/>
    </source>
</evidence>
<reference evidence="1 2" key="1">
    <citation type="submission" date="2024-04" db="EMBL/GenBank/DDBJ databases">
        <title>Defined microbial consortia suppress multidrug-resistant proinflammatory Enterobacteriaceae via ecological control.</title>
        <authorList>
            <person name="Furuichi M."/>
            <person name="Kawaguchi T."/>
            <person name="Pust M."/>
            <person name="Yasuma K."/>
            <person name="Plichta D."/>
            <person name="Hasegawa N."/>
            <person name="Ohya T."/>
            <person name="Bhattarai S."/>
            <person name="Sasajima S."/>
            <person name="Aoto Y."/>
            <person name="Tuganbaev T."/>
            <person name="Yaginuma M."/>
            <person name="Ueda M."/>
            <person name="Okahashi N."/>
            <person name="Amafuji K."/>
            <person name="Kiridooshi Y."/>
            <person name="Sugita K."/>
            <person name="Strazar M."/>
            <person name="Skelly A."/>
            <person name="Suda W."/>
            <person name="Hattori M."/>
            <person name="Nakamoto N."/>
            <person name="Caballero S."/>
            <person name="Norman J."/>
            <person name="Olle B."/>
            <person name="Tanoue T."/>
            <person name="Arita M."/>
            <person name="Bucci V."/>
            <person name="Atarashi K."/>
            <person name="Xavier R."/>
            <person name="Honda K."/>
        </authorList>
    </citation>
    <scope>NUCLEOTIDE SEQUENCE [LARGE SCALE GENOMIC DNA]</scope>
    <source>
        <strain evidence="2">k34-0107-D12</strain>
    </source>
</reference>
<accession>A0ABQ0BWT9</accession>
<proteinExistence type="predicted"/>
<dbReference type="Proteomes" id="UP001600941">
    <property type="component" value="Unassembled WGS sequence"/>
</dbReference>